<evidence type="ECO:0000256" key="1">
    <source>
        <dbReference type="SAM" id="MobiDB-lite"/>
    </source>
</evidence>
<name>A0ABQ9H284_9NEOP</name>
<proteinExistence type="predicted"/>
<feature type="region of interest" description="Disordered" evidence="1">
    <location>
        <begin position="414"/>
        <end position="439"/>
    </location>
</feature>
<feature type="non-terminal residue" evidence="2">
    <location>
        <position position="575"/>
    </location>
</feature>
<organism evidence="2 3">
    <name type="scientific">Dryococelus australis</name>
    <dbReference type="NCBI Taxonomy" id="614101"/>
    <lineage>
        <taxon>Eukaryota</taxon>
        <taxon>Metazoa</taxon>
        <taxon>Ecdysozoa</taxon>
        <taxon>Arthropoda</taxon>
        <taxon>Hexapoda</taxon>
        <taxon>Insecta</taxon>
        <taxon>Pterygota</taxon>
        <taxon>Neoptera</taxon>
        <taxon>Polyneoptera</taxon>
        <taxon>Phasmatodea</taxon>
        <taxon>Verophasmatodea</taxon>
        <taxon>Anareolatae</taxon>
        <taxon>Phasmatidae</taxon>
        <taxon>Eurycanthinae</taxon>
        <taxon>Dryococelus</taxon>
    </lineage>
</organism>
<dbReference type="Proteomes" id="UP001159363">
    <property type="component" value="Chromosome 6"/>
</dbReference>
<comment type="caution">
    <text evidence="2">The sequence shown here is derived from an EMBL/GenBank/DDBJ whole genome shotgun (WGS) entry which is preliminary data.</text>
</comment>
<sequence length="575" mass="63786">MQGQTGDPRENPPTSGIAVHDSHLRKFGVNRPGIDPCSPWWEASSLTAQLPWPQNIKIWNCTPLALLGKAQADCDESRSLRVLKRAHGGVGARSGTQSPDTRTRALTHSRKHISNIVSSKAASFVSLREDPVTPFVKTHGQMHVLIFAKMVGIENLEACDVRRGIIWHIAWQFVRLITSYDSCSSNKPFSSSLNLLTPLPAVELSCRVVAWAVYRWSVRQTPPPEVVVFVYARKHDAVRRLVGYPQVWKQRYKVLYPCTDYSPPTPAKVRLLTRPPVNAVSRRVFSGISRIPLPLHSGATQFPPRFTLVGSRDLDVKGNGARELSAQMLYLDSQTSNGPEATSSRFETTWLVSRGDEYRVAGRCVFPTSAQREARRGARNLLAAVPELMKPSHKHKVRLGWFVFARGAPWWPRGASSTGHRPCKLRDPPLSNSEPQPPVHSLQPPYPYCAISSPGGKTNVEMFPGGAKSSGSYRSQRGWCWGVRRGGNCPSNPFYPPPPPDLAVSKPPRLVARTKRIIASWQEMLAPGDDFQVMTICGPHQDGNTARLARRGDEALDVRVSVARIAPSLLDLQRE</sequence>
<gene>
    <name evidence="2" type="ORF">PR048_018995</name>
</gene>
<protein>
    <submittedName>
        <fullName evidence="2">Uncharacterized protein</fullName>
    </submittedName>
</protein>
<reference evidence="2 3" key="1">
    <citation type="submission" date="2023-02" db="EMBL/GenBank/DDBJ databases">
        <title>LHISI_Scaffold_Assembly.</title>
        <authorList>
            <person name="Stuart O.P."/>
            <person name="Cleave R."/>
            <person name="Magrath M.J.L."/>
            <person name="Mikheyev A.S."/>
        </authorList>
    </citation>
    <scope>NUCLEOTIDE SEQUENCE [LARGE SCALE GENOMIC DNA]</scope>
    <source>
        <strain evidence="2">Daus_M_001</strain>
        <tissue evidence="2">Leg muscle</tissue>
    </source>
</reference>
<evidence type="ECO:0000313" key="3">
    <source>
        <dbReference type="Proteomes" id="UP001159363"/>
    </source>
</evidence>
<evidence type="ECO:0000313" key="2">
    <source>
        <dbReference type="EMBL" id="KAJ8878417.1"/>
    </source>
</evidence>
<dbReference type="EMBL" id="JARBHB010000007">
    <property type="protein sequence ID" value="KAJ8878417.1"/>
    <property type="molecule type" value="Genomic_DNA"/>
</dbReference>
<accession>A0ABQ9H284</accession>
<keyword evidence="3" id="KW-1185">Reference proteome</keyword>